<keyword evidence="2" id="KW-1185">Reference proteome</keyword>
<proteinExistence type="predicted"/>
<accession>A0ACA9UQI0</accession>
<organism evidence="1 2">
    <name type="scientific">Clonostachys rosea f. rosea IK726</name>
    <dbReference type="NCBI Taxonomy" id="1349383"/>
    <lineage>
        <taxon>Eukaryota</taxon>
        <taxon>Fungi</taxon>
        <taxon>Dikarya</taxon>
        <taxon>Ascomycota</taxon>
        <taxon>Pezizomycotina</taxon>
        <taxon>Sordariomycetes</taxon>
        <taxon>Hypocreomycetidae</taxon>
        <taxon>Hypocreales</taxon>
        <taxon>Bionectriaceae</taxon>
        <taxon>Clonostachys</taxon>
    </lineage>
</organism>
<reference evidence="1" key="2">
    <citation type="submission" date="2021-10" db="EMBL/GenBank/DDBJ databases">
        <authorList>
            <person name="Piombo E."/>
        </authorList>
    </citation>
    <scope>NUCLEOTIDE SEQUENCE</scope>
</reference>
<comment type="caution">
    <text evidence="1">The sequence shown here is derived from an EMBL/GenBank/DDBJ whole genome shotgun (WGS) entry which is preliminary data.</text>
</comment>
<evidence type="ECO:0000313" key="2">
    <source>
        <dbReference type="Proteomes" id="UP000836387"/>
    </source>
</evidence>
<dbReference type="Proteomes" id="UP000836387">
    <property type="component" value="Unassembled WGS sequence"/>
</dbReference>
<name>A0ACA9UQI0_BIOOC</name>
<protein>
    <submittedName>
        <fullName evidence="1">Uncharacterized protein</fullName>
    </submittedName>
</protein>
<dbReference type="EMBL" id="CADEHS020000615">
    <property type="protein sequence ID" value="CAG9955709.1"/>
    <property type="molecule type" value="Genomic_DNA"/>
</dbReference>
<gene>
    <name evidence="1" type="ORF">CRV2_00022155</name>
</gene>
<evidence type="ECO:0000313" key="1">
    <source>
        <dbReference type="EMBL" id="CAG9955709.1"/>
    </source>
</evidence>
<reference evidence="1" key="1">
    <citation type="submission" date="2020-04" db="EMBL/GenBank/DDBJ databases">
        <authorList>
            <person name="Broberg M."/>
        </authorList>
    </citation>
    <scope>NUCLEOTIDE SEQUENCE</scope>
</reference>
<sequence>MRARAQCAIGVFDEYNSLRERFTNRQGKKVDQLFKKAEDTDQDTDWESDDSGDGEEDGDGADVAMDDAPPTRSISKRTRRRCWARLVGVSPTPGKSRAVSPPCRSDVS</sequence>